<keyword evidence="1" id="KW-0812">Transmembrane</keyword>
<keyword evidence="1" id="KW-0472">Membrane</keyword>
<keyword evidence="1" id="KW-1133">Transmembrane helix</keyword>
<protein>
    <recommendedName>
        <fullName evidence="4">DUF4383 domain-containing protein</fullName>
    </recommendedName>
</protein>
<dbReference type="RefSeq" id="WP_030446097.1">
    <property type="nucleotide sequence ID" value="NZ_AP023354.1"/>
</dbReference>
<organism evidence="2 3">
    <name type="scientific">Actinocatenispora sera</name>
    <dbReference type="NCBI Taxonomy" id="390989"/>
    <lineage>
        <taxon>Bacteria</taxon>
        <taxon>Bacillati</taxon>
        <taxon>Actinomycetota</taxon>
        <taxon>Actinomycetes</taxon>
        <taxon>Micromonosporales</taxon>
        <taxon>Micromonosporaceae</taxon>
        <taxon>Actinocatenispora</taxon>
    </lineage>
</organism>
<dbReference type="EMBL" id="AP023354">
    <property type="protein sequence ID" value="BCJ30269.1"/>
    <property type="molecule type" value="Genomic_DNA"/>
</dbReference>
<evidence type="ECO:0000313" key="3">
    <source>
        <dbReference type="Proteomes" id="UP000680750"/>
    </source>
</evidence>
<gene>
    <name evidence="2" type="ORF">Asera_43770</name>
</gene>
<proteinExistence type="predicted"/>
<name>A0A810L5E4_9ACTN</name>
<keyword evidence="3" id="KW-1185">Reference proteome</keyword>
<dbReference type="Proteomes" id="UP000680750">
    <property type="component" value="Chromosome"/>
</dbReference>
<feature type="transmembrane region" description="Helical" evidence="1">
    <location>
        <begin position="12"/>
        <end position="35"/>
    </location>
</feature>
<reference evidence="2" key="1">
    <citation type="submission" date="2020-08" db="EMBL/GenBank/DDBJ databases">
        <title>Whole genome shotgun sequence of Actinocatenispora sera NBRC 101916.</title>
        <authorList>
            <person name="Komaki H."/>
            <person name="Tamura T."/>
        </authorList>
    </citation>
    <scope>NUCLEOTIDE SEQUENCE</scope>
    <source>
        <strain evidence="2">NBRC 101916</strain>
    </source>
</reference>
<sequence>MYINTALRRGLLAATAILGGYVGVWAEFFPAAFYSSFPGFGLHWIDIAGAFDEHLIRDVGSMYLALTAVSVAGIVTRTATVGRVAGLGWVVFGVFHFGFHVTHLVGSTLDEVGAVVSLGVSALLGVALLFPLAPRVDRAA</sequence>
<accession>A0A810L5E4</accession>
<dbReference type="AlphaFoldDB" id="A0A810L5E4"/>
<feature type="transmembrane region" description="Helical" evidence="1">
    <location>
        <begin position="55"/>
        <end position="75"/>
    </location>
</feature>
<feature type="transmembrane region" description="Helical" evidence="1">
    <location>
        <begin position="87"/>
        <end position="106"/>
    </location>
</feature>
<dbReference type="KEGG" id="aser:Asera_43770"/>
<evidence type="ECO:0000313" key="2">
    <source>
        <dbReference type="EMBL" id="BCJ30269.1"/>
    </source>
</evidence>
<feature type="transmembrane region" description="Helical" evidence="1">
    <location>
        <begin position="112"/>
        <end position="133"/>
    </location>
</feature>
<evidence type="ECO:0000256" key="1">
    <source>
        <dbReference type="SAM" id="Phobius"/>
    </source>
</evidence>
<evidence type="ECO:0008006" key="4">
    <source>
        <dbReference type="Google" id="ProtNLM"/>
    </source>
</evidence>